<feature type="binding site" evidence="8">
    <location>
        <position position="95"/>
    </location>
    <ligand>
        <name>Zn(2+)</name>
        <dbReference type="ChEBI" id="CHEBI:29105"/>
    </ligand>
</feature>
<dbReference type="InterPro" id="IPR016305">
    <property type="entry name" value="Mannose-6-P_Isomerase"/>
</dbReference>
<feature type="domain" description="Phosphomannose isomerase type I catalytic" evidence="9">
    <location>
        <begin position="1"/>
        <end position="145"/>
    </location>
</feature>
<dbReference type="RefSeq" id="WP_084136599.1">
    <property type="nucleotide sequence ID" value="NZ_AXCZ01000054.1"/>
</dbReference>
<dbReference type="EC" id="5.3.1.8" evidence="3"/>
<reference evidence="10 11" key="1">
    <citation type="submission" date="2013-08" db="EMBL/GenBank/DDBJ databases">
        <title>Genome sequencing of Cellulomonas bogoriensis 69B4.</title>
        <authorList>
            <person name="Chen F."/>
            <person name="Li Y."/>
            <person name="Wang G."/>
        </authorList>
    </citation>
    <scope>NUCLEOTIDE SEQUENCE [LARGE SCALE GENOMIC DNA]</scope>
    <source>
        <strain evidence="10 11">69B4</strain>
    </source>
</reference>
<evidence type="ECO:0000256" key="1">
    <source>
        <dbReference type="ARBA" id="ARBA00000757"/>
    </source>
</evidence>
<dbReference type="Gene3D" id="1.10.441.10">
    <property type="entry name" value="Phosphomannose Isomerase, domain 2"/>
    <property type="match status" value="1"/>
</dbReference>
<accession>A0A0A0BZC4</accession>
<dbReference type="InterPro" id="IPR014710">
    <property type="entry name" value="RmlC-like_jellyroll"/>
</dbReference>
<evidence type="ECO:0000313" key="10">
    <source>
        <dbReference type="EMBL" id="KGM13256.1"/>
    </source>
</evidence>
<evidence type="ECO:0000256" key="3">
    <source>
        <dbReference type="ARBA" id="ARBA00011956"/>
    </source>
</evidence>
<gene>
    <name evidence="10" type="ORF">N869_15310</name>
</gene>
<evidence type="ECO:0000256" key="5">
    <source>
        <dbReference type="ARBA" id="ARBA00022833"/>
    </source>
</evidence>
<name>A0A0A0BZC4_9CELL</name>
<dbReference type="PRINTS" id="PR00714">
    <property type="entry name" value="MAN6PISMRASE"/>
</dbReference>
<evidence type="ECO:0000313" key="11">
    <source>
        <dbReference type="Proteomes" id="UP000054314"/>
    </source>
</evidence>
<dbReference type="CDD" id="cd07011">
    <property type="entry name" value="cupin_PMI_type_I_N"/>
    <property type="match status" value="1"/>
</dbReference>
<dbReference type="PIRSF" id="PIRSF001480">
    <property type="entry name" value="Mannose-6-phosphate_isomerase"/>
    <property type="match status" value="1"/>
</dbReference>
<feature type="active site" evidence="7">
    <location>
        <position position="277"/>
    </location>
</feature>
<comment type="cofactor">
    <cofactor evidence="8">
        <name>Zn(2+)</name>
        <dbReference type="ChEBI" id="CHEBI:29105"/>
    </cofactor>
    <text evidence="8">Binds 1 zinc ion per subunit.</text>
</comment>
<evidence type="ECO:0000256" key="4">
    <source>
        <dbReference type="ARBA" id="ARBA00022723"/>
    </source>
</evidence>
<keyword evidence="4 8" id="KW-0479">Metal-binding</keyword>
<feature type="binding site" evidence="8">
    <location>
        <position position="93"/>
    </location>
    <ligand>
        <name>Zn(2+)</name>
        <dbReference type="ChEBI" id="CHEBI:29105"/>
    </ligand>
</feature>
<organism evidence="10 11">
    <name type="scientific">Cellulomonas bogoriensis 69B4 = DSM 16987</name>
    <dbReference type="NCBI Taxonomy" id="1386082"/>
    <lineage>
        <taxon>Bacteria</taxon>
        <taxon>Bacillati</taxon>
        <taxon>Actinomycetota</taxon>
        <taxon>Actinomycetes</taxon>
        <taxon>Micrococcales</taxon>
        <taxon>Cellulomonadaceae</taxon>
        <taxon>Cellulomonas</taxon>
    </lineage>
</organism>
<dbReference type="GO" id="GO:0008270">
    <property type="term" value="F:zinc ion binding"/>
    <property type="evidence" value="ECO:0007669"/>
    <property type="project" value="InterPro"/>
</dbReference>
<evidence type="ECO:0000256" key="8">
    <source>
        <dbReference type="PIRSR" id="PIRSR001480-2"/>
    </source>
</evidence>
<dbReference type="OrthoDB" id="9792649at2"/>
<dbReference type="GO" id="GO:0004476">
    <property type="term" value="F:mannose-6-phosphate isomerase activity"/>
    <property type="evidence" value="ECO:0007669"/>
    <property type="project" value="UniProtKB-EC"/>
</dbReference>
<dbReference type="InterPro" id="IPR011051">
    <property type="entry name" value="RmlC_Cupin_sf"/>
</dbReference>
<proteinExistence type="inferred from homology"/>
<dbReference type="NCBIfam" id="TIGR00218">
    <property type="entry name" value="manA"/>
    <property type="match status" value="1"/>
</dbReference>
<evidence type="ECO:0000259" key="9">
    <source>
        <dbReference type="Pfam" id="PF20511"/>
    </source>
</evidence>
<evidence type="ECO:0000256" key="7">
    <source>
        <dbReference type="PIRSR" id="PIRSR001480-1"/>
    </source>
</evidence>
<dbReference type="AlphaFoldDB" id="A0A0A0BZC4"/>
<protein>
    <recommendedName>
        <fullName evidence="3">mannose-6-phosphate isomerase</fullName>
        <ecNumber evidence="3">5.3.1.8</ecNumber>
    </recommendedName>
</protein>
<dbReference type="PANTHER" id="PTHR10309">
    <property type="entry name" value="MANNOSE-6-PHOSPHATE ISOMERASE"/>
    <property type="match status" value="1"/>
</dbReference>
<dbReference type="Gene3D" id="2.60.120.10">
    <property type="entry name" value="Jelly Rolls"/>
    <property type="match status" value="2"/>
</dbReference>
<dbReference type="GO" id="GO:0005975">
    <property type="term" value="P:carbohydrate metabolic process"/>
    <property type="evidence" value="ECO:0007669"/>
    <property type="project" value="InterPro"/>
</dbReference>
<dbReference type="GO" id="GO:0005829">
    <property type="term" value="C:cytosol"/>
    <property type="evidence" value="ECO:0007669"/>
    <property type="project" value="TreeGrafter"/>
</dbReference>
<dbReference type="SUPFAM" id="SSF51182">
    <property type="entry name" value="RmlC-like cupins"/>
    <property type="match status" value="1"/>
</dbReference>
<evidence type="ECO:0000256" key="6">
    <source>
        <dbReference type="ARBA" id="ARBA00023235"/>
    </source>
</evidence>
<dbReference type="InterPro" id="IPR001250">
    <property type="entry name" value="Man6P_Isoase-1"/>
</dbReference>
<dbReference type="EMBL" id="AXCZ01000054">
    <property type="protein sequence ID" value="KGM13256.1"/>
    <property type="molecule type" value="Genomic_DNA"/>
</dbReference>
<comment type="caution">
    <text evidence="10">The sequence shown here is derived from an EMBL/GenBank/DDBJ whole genome shotgun (WGS) entry which is preliminary data.</text>
</comment>
<dbReference type="GO" id="GO:0009298">
    <property type="term" value="P:GDP-mannose biosynthetic process"/>
    <property type="evidence" value="ECO:0007669"/>
    <property type="project" value="InterPro"/>
</dbReference>
<dbReference type="PANTHER" id="PTHR10309:SF0">
    <property type="entry name" value="MANNOSE-6-PHOSPHATE ISOMERASE"/>
    <property type="match status" value="1"/>
</dbReference>
<dbReference type="InterPro" id="IPR046457">
    <property type="entry name" value="PMI_typeI_cat"/>
</dbReference>
<sequence>MHRLSSPVQHYPWGSTTQLPELLGVEPDGRPVAELWMGAHPSAPSTTRDGRPLPQVIAAEGERLLGPAVHQEFGSVLPYLFKVLAVARPLSLQVHPDPRQAREGFLREERAGVPLGSPERSFKDAHHKPEMVIALTRFDALSGFRRPGRVRELLTGLDVPLAVRLRELLSGPDEATALRHAFEHLLTPAEGLAEQVAAVVDACARRLADGSSSPRADATVVDLGDWYPGDPGAVASLFLNRVTLAPGEAMYVPAGSVHAYLHGCALEIMACSDNVLRAGLTSKHIDAVTLLACTDYHGGPPSRPRPVEVSAGTSVYRAVAPEFGVVLTTLDALAGSTAPGASVIPVGGPRIVLCLDGEVELRTSRERLRTARGDVVLVGDDEGELQACGTGTVATAFVPVAASTPASGSELVSVGATPVNTSVR</sequence>
<keyword evidence="6 10" id="KW-0413">Isomerase</keyword>
<dbReference type="Proteomes" id="UP000054314">
    <property type="component" value="Unassembled WGS sequence"/>
</dbReference>
<comment type="catalytic activity">
    <reaction evidence="1">
        <text>D-mannose 6-phosphate = D-fructose 6-phosphate</text>
        <dbReference type="Rhea" id="RHEA:12356"/>
        <dbReference type="ChEBI" id="CHEBI:58735"/>
        <dbReference type="ChEBI" id="CHEBI:61527"/>
        <dbReference type="EC" id="5.3.1.8"/>
    </reaction>
</comment>
<keyword evidence="5 8" id="KW-0862">Zinc</keyword>
<keyword evidence="11" id="KW-1185">Reference proteome</keyword>
<feature type="binding site" evidence="8">
    <location>
        <position position="258"/>
    </location>
    <ligand>
        <name>Zn(2+)</name>
        <dbReference type="ChEBI" id="CHEBI:29105"/>
    </ligand>
</feature>
<comment type="similarity">
    <text evidence="2">Belongs to the mannose-6-phosphate isomerase type 1 family.</text>
</comment>
<dbReference type="Pfam" id="PF20511">
    <property type="entry name" value="PMI_typeI_cat"/>
    <property type="match status" value="1"/>
</dbReference>
<evidence type="ECO:0000256" key="2">
    <source>
        <dbReference type="ARBA" id="ARBA00010772"/>
    </source>
</evidence>
<feature type="binding site" evidence="8">
    <location>
        <position position="130"/>
    </location>
    <ligand>
        <name>Zn(2+)</name>
        <dbReference type="ChEBI" id="CHEBI:29105"/>
    </ligand>
</feature>